<accession>A0A6C0K033</accession>
<name>A0A6C0K033_9ZZZZ</name>
<proteinExistence type="predicted"/>
<dbReference type="AlphaFoldDB" id="A0A6C0K033"/>
<organism evidence="1">
    <name type="scientific">viral metagenome</name>
    <dbReference type="NCBI Taxonomy" id="1070528"/>
    <lineage>
        <taxon>unclassified sequences</taxon>
        <taxon>metagenomes</taxon>
        <taxon>organismal metagenomes</taxon>
    </lineage>
</organism>
<reference evidence="1" key="1">
    <citation type="journal article" date="2020" name="Nature">
        <title>Giant virus diversity and host interactions through global metagenomics.</title>
        <authorList>
            <person name="Schulz F."/>
            <person name="Roux S."/>
            <person name="Paez-Espino D."/>
            <person name="Jungbluth S."/>
            <person name="Walsh D.A."/>
            <person name="Denef V.J."/>
            <person name="McMahon K.D."/>
            <person name="Konstantinidis K.T."/>
            <person name="Eloe-Fadrosh E.A."/>
            <person name="Kyrpides N.C."/>
            <person name="Woyke T."/>
        </authorList>
    </citation>
    <scope>NUCLEOTIDE SEQUENCE</scope>
    <source>
        <strain evidence="1">GVMAG-S-1101164-67</strain>
    </source>
</reference>
<protein>
    <submittedName>
        <fullName evidence="1">Uncharacterized protein</fullName>
    </submittedName>
</protein>
<sequence>MSYRTYLDIFCTNIEYLTFGTTFMIKVKDNEPRQASFGHFAHCGSTFIVTYVDGTIETFDVDDDTVLLHLLQKGDTHIPYYMR</sequence>
<evidence type="ECO:0000313" key="1">
    <source>
        <dbReference type="EMBL" id="QHU10436.1"/>
    </source>
</evidence>
<dbReference type="EMBL" id="MN740756">
    <property type="protein sequence ID" value="QHU10436.1"/>
    <property type="molecule type" value="Genomic_DNA"/>
</dbReference>